<dbReference type="InterPro" id="IPR035924">
    <property type="entry name" value="FlaG-like_sf"/>
</dbReference>
<dbReference type="EMBL" id="KT897275">
    <property type="protein sequence ID" value="ALT05377.1"/>
    <property type="molecule type" value="Genomic_DNA"/>
</dbReference>
<name>A0A126JI74_CLOBO</name>
<evidence type="ECO:0000313" key="3">
    <source>
        <dbReference type="EMBL" id="ALT05581.1"/>
    </source>
</evidence>
<reference evidence="2" key="1">
    <citation type="journal article" date="2016" name="Genome Biol. Evol.">
        <title>Evolution of chromosomal Clostridium botulinum type E neurotoxin gene clusters: evidence provided by their rare plasmid borne counterparts.</title>
        <authorList>
            <person name="Carter A.T."/>
            <person name="Austin J.W."/>
            <person name="Weedmark K.A."/>
            <person name="Peck M.W."/>
        </authorList>
    </citation>
    <scope>NUCLEOTIDE SEQUENCE</scope>
    <source>
        <strain evidence="6">FI1111E1</strain>
        <strain evidence="4">FWSKR40E1</strain>
        <strain evidence="1">IFR 12/29</strain>
        <strain evidence="2">INGR16-02E1</strain>
        <strain evidence="3">ST0210E1</strain>
        <strain evidence="5">SWKR38E2</strain>
        <plasmid evidence="1">p12/29</plasmid>
        <plasmid evidence="6">pFI1111E1</plasmid>
        <plasmid evidence="4">pFWSKR40E1</plasmid>
        <plasmid evidence="2">pINGR16-02E1</plasmid>
        <plasmid evidence="3">pST0210E1</plasmid>
        <plasmid evidence="5">pSWKR38E2</plasmid>
    </source>
</reference>
<geneLocation type="plasmid" evidence="1">
    <name>p12/29</name>
</geneLocation>
<evidence type="ECO:0000313" key="4">
    <source>
        <dbReference type="EMBL" id="ALT05681.1"/>
    </source>
</evidence>
<evidence type="ECO:0000313" key="1">
    <source>
        <dbReference type="EMBL" id="ALT05377.1"/>
    </source>
</evidence>
<geneLocation type="plasmid" evidence="2">
    <name>pINGR16-02E1</name>
</geneLocation>
<dbReference type="EMBL" id="KT897280">
    <property type="protein sequence ID" value="ALT05888.1"/>
    <property type="molecule type" value="Genomic_DNA"/>
</dbReference>
<dbReference type="AlphaFoldDB" id="A0A126JI74"/>
<proteinExistence type="predicted"/>
<dbReference type="EMBL" id="KT897276">
    <property type="protein sequence ID" value="ALT05483.1"/>
    <property type="molecule type" value="Genomic_DNA"/>
</dbReference>
<evidence type="ECO:0000313" key="6">
    <source>
        <dbReference type="EMBL" id="ALT05888.1"/>
    </source>
</evidence>
<evidence type="ECO:0000313" key="2">
    <source>
        <dbReference type="EMBL" id="ALT05483.1"/>
    </source>
</evidence>
<sequence>MEENLMKNKKNYKKSKFSIIVVLITISIFTGVIINSASKMAHADTNALDSIEKQILTLKELDYSFKDIKKIIKMTNNDVAFYIEAYTDSIVIGILNSKGEPEDIREIQINKINKK</sequence>
<dbReference type="EMBL" id="KT897279">
    <property type="protein sequence ID" value="ALT05783.1"/>
    <property type="molecule type" value="Genomic_DNA"/>
</dbReference>
<geneLocation type="plasmid" evidence="6">
    <name>pFI1111E1</name>
</geneLocation>
<accession>A0A126JI74</accession>
<geneLocation type="plasmid" evidence="4">
    <name>pFWSKR40E1</name>
</geneLocation>
<keyword evidence="2" id="KW-0614">Plasmid</keyword>
<geneLocation type="plasmid" evidence="3">
    <name>pST0210E1</name>
</geneLocation>
<organism evidence="2">
    <name type="scientific">Clostridium botulinum</name>
    <dbReference type="NCBI Taxonomy" id="1491"/>
    <lineage>
        <taxon>Bacteria</taxon>
        <taxon>Bacillati</taxon>
        <taxon>Bacillota</taxon>
        <taxon>Clostridia</taxon>
        <taxon>Eubacteriales</taxon>
        <taxon>Clostridiaceae</taxon>
        <taxon>Clostridium</taxon>
    </lineage>
</organism>
<geneLocation type="plasmid" evidence="5">
    <name>pSWKR38E2</name>
</geneLocation>
<dbReference type="EMBL" id="KT897277">
    <property type="protein sequence ID" value="ALT05581.1"/>
    <property type="molecule type" value="Genomic_DNA"/>
</dbReference>
<protein>
    <submittedName>
        <fullName evidence="1">Helix-Turn-Helix DNA binding domain of MerR transcription regulator superfamily</fullName>
    </submittedName>
    <submittedName>
        <fullName evidence="4">Helix-Turn-Helix DNA binding domain protein of MerR transcription regulator superfamily</fullName>
    </submittedName>
</protein>
<dbReference type="SUPFAM" id="SSF160214">
    <property type="entry name" value="FlaG-like"/>
    <property type="match status" value="1"/>
</dbReference>
<dbReference type="EMBL" id="KT897278">
    <property type="protein sequence ID" value="ALT05681.1"/>
    <property type="molecule type" value="Genomic_DNA"/>
</dbReference>
<evidence type="ECO:0000313" key="5">
    <source>
        <dbReference type="EMBL" id="ALT05783.1"/>
    </source>
</evidence>